<dbReference type="SMART" id="SM00341">
    <property type="entry name" value="HRDC"/>
    <property type="match status" value="1"/>
</dbReference>
<reference evidence="8 9" key="1">
    <citation type="submission" date="2018-01" db="EMBL/GenBank/DDBJ databases">
        <title>Genome sequence of a Cantenovulum-like bacteria.</title>
        <authorList>
            <person name="Tan W.R."/>
            <person name="Lau N.-S."/>
            <person name="Go F."/>
            <person name="Amirul A.-A.A."/>
        </authorList>
    </citation>
    <scope>NUCLEOTIDE SEQUENCE [LARGE SCALE GENOMIC DNA]</scope>
    <source>
        <strain evidence="8 9">CCB-QB4</strain>
    </source>
</reference>
<dbReference type="GO" id="GO:0003676">
    <property type="term" value="F:nucleic acid binding"/>
    <property type="evidence" value="ECO:0007669"/>
    <property type="project" value="InterPro"/>
</dbReference>
<evidence type="ECO:0000313" key="9">
    <source>
        <dbReference type="Proteomes" id="UP000244441"/>
    </source>
</evidence>
<dbReference type="GO" id="GO:0042780">
    <property type="term" value="P:tRNA 3'-end processing"/>
    <property type="evidence" value="ECO:0007669"/>
    <property type="project" value="UniProtKB-UniRule"/>
</dbReference>
<comment type="similarity">
    <text evidence="6">Belongs to the RNase D family.</text>
</comment>
<evidence type="ECO:0000256" key="6">
    <source>
        <dbReference type="HAMAP-Rule" id="MF_01899"/>
    </source>
</evidence>
<dbReference type="Pfam" id="PF21293">
    <property type="entry name" value="RNAseD_HRDC_C"/>
    <property type="match status" value="1"/>
</dbReference>
<dbReference type="Pfam" id="PF01612">
    <property type="entry name" value="DNA_pol_A_exo1"/>
    <property type="match status" value="1"/>
</dbReference>
<dbReference type="OrthoDB" id="9800549at2"/>
<dbReference type="AlphaFoldDB" id="A0A2S0VTP5"/>
<name>A0A2S0VTP5_9ALTE</name>
<proteinExistence type="inferred from homology"/>
<dbReference type="InterPro" id="IPR002121">
    <property type="entry name" value="HRDC_dom"/>
</dbReference>
<dbReference type="InterPro" id="IPR051086">
    <property type="entry name" value="RNase_D-like"/>
</dbReference>
<dbReference type="EC" id="3.1.13.5" evidence="6"/>
<comment type="subcellular location">
    <subcellularLocation>
        <location evidence="6">Cytoplasm</location>
    </subcellularLocation>
</comment>
<dbReference type="GO" id="GO:0005737">
    <property type="term" value="C:cytoplasm"/>
    <property type="evidence" value="ECO:0007669"/>
    <property type="project" value="UniProtKB-SubCell"/>
</dbReference>
<dbReference type="Gene3D" id="1.10.150.80">
    <property type="entry name" value="HRDC domain"/>
    <property type="match status" value="2"/>
</dbReference>
<dbReference type="GO" id="GO:0008408">
    <property type="term" value="F:3'-5' exonuclease activity"/>
    <property type="evidence" value="ECO:0007669"/>
    <property type="project" value="InterPro"/>
</dbReference>
<feature type="domain" description="HRDC" evidence="7">
    <location>
        <begin position="208"/>
        <end position="288"/>
    </location>
</feature>
<accession>A0A2S0VTP5</accession>
<comment type="cofactor">
    <cofactor evidence="6">
        <name>a divalent metal cation</name>
        <dbReference type="ChEBI" id="CHEBI:60240"/>
    </cofactor>
</comment>
<evidence type="ECO:0000256" key="1">
    <source>
        <dbReference type="ARBA" id="ARBA00022490"/>
    </source>
</evidence>
<evidence type="ECO:0000256" key="3">
    <source>
        <dbReference type="ARBA" id="ARBA00022722"/>
    </source>
</evidence>
<keyword evidence="4 6" id="KW-0378">Hydrolase</keyword>
<protein>
    <recommendedName>
        <fullName evidence="6">Ribonuclease D</fullName>
        <shortName evidence="6">RNase D</shortName>
        <ecNumber evidence="6">3.1.13.5</ecNumber>
    </recommendedName>
</protein>
<dbReference type="Pfam" id="PF00570">
    <property type="entry name" value="HRDC"/>
    <property type="match status" value="1"/>
</dbReference>
<comment type="function">
    <text evidence="6">Exonuclease involved in the 3' processing of various precursor tRNAs. Initiates hydrolysis at the 3'-terminus of an RNA molecule and releases 5'-mononucleotides.</text>
</comment>
<dbReference type="PANTHER" id="PTHR47649">
    <property type="entry name" value="RIBONUCLEASE D"/>
    <property type="match status" value="1"/>
</dbReference>
<evidence type="ECO:0000256" key="5">
    <source>
        <dbReference type="ARBA" id="ARBA00022839"/>
    </source>
</evidence>
<dbReference type="SUPFAM" id="SSF53098">
    <property type="entry name" value="Ribonuclease H-like"/>
    <property type="match status" value="1"/>
</dbReference>
<evidence type="ECO:0000256" key="2">
    <source>
        <dbReference type="ARBA" id="ARBA00022694"/>
    </source>
</evidence>
<dbReference type="Proteomes" id="UP000244441">
    <property type="component" value="Chromosome"/>
</dbReference>
<evidence type="ECO:0000259" key="7">
    <source>
        <dbReference type="PROSITE" id="PS50967"/>
    </source>
</evidence>
<dbReference type="InterPro" id="IPR010997">
    <property type="entry name" value="HRDC-like_sf"/>
</dbReference>
<dbReference type="RefSeq" id="WP_108603507.1">
    <property type="nucleotide sequence ID" value="NZ_CP026604.1"/>
</dbReference>
<dbReference type="PANTHER" id="PTHR47649:SF1">
    <property type="entry name" value="RIBONUCLEASE D"/>
    <property type="match status" value="1"/>
</dbReference>
<dbReference type="PROSITE" id="PS50967">
    <property type="entry name" value="HRDC"/>
    <property type="match status" value="1"/>
</dbReference>
<keyword evidence="3 6" id="KW-0540">Nuclease</keyword>
<organism evidence="8 9">
    <name type="scientific">Saccharobesus litoralis</name>
    <dbReference type="NCBI Taxonomy" id="2172099"/>
    <lineage>
        <taxon>Bacteria</taxon>
        <taxon>Pseudomonadati</taxon>
        <taxon>Pseudomonadota</taxon>
        <taxon>Gammaproteobacteria</taxon>
        <taxon>Alteromonadales</taxon>
        <taxon>Alteromonadaceae</taxon>
        <taxon>Saccharobesus</taxon>
    </lineage>
</organism>
<dbReference type="KEGG" id="cate:C2869_13875"/>
<keyword evidence="9" id="KW-1185">Reference proteome</keyword>
<keyword evidence="1 6" id="KW-0963">Cytoplasm</keyword>
<dbReference type="GO" id="GO:0000166">
    <property type="term" value="F:nucleotide binding"/>
    <property type="evidence" value="ECO:0007669"/>
    <property type="project" value="InterPro"/>
</dbReference>
<keyword evidence="2 6" id="KW-0819">tRNA processing</keyword>
<sequence>MSFKRIESQSQLDALCAELAQRQVIAIDTEFVRQRTYFPKLGLIQINCGQQLYLIDPLPMTDWQAFNAILSNANIIKVIHSCSEDIEVFKSALNSQLAGFFDTQIAEAFCSGTTALGLAVLVERYCQVKLDKGHARTDWLQRPLAEAQLSYAADDVRWLLDVYQQQQQSLSDKSELVINDVDAIINKKYEPLNAELAWRDIKSNWQLTSRQLAVLKELVEWRLNQALTRDLAVNFVVNERSLVLLAQRQPTSLNSMKNIPGIHPMEIRKHGKAMLECIKRAKSLDISQCPEKVKRLSEQPRYKTIYAQAKAKLQSIADANDVSIELLASKRQINQFIAYHWQLLPWSQEKQPELAVGWRGQLVNQALLDIVLCEQ</sequence>
<dbReference type="GO" id="GO:0033890">
    <property type="term" value="F:ribonuclease D activity"/>
    <property type="evidence" value="ECO:0007669"/>
    <property type="project" value="UniProtKB-UniRule"/>
</dbReference>
<gene>
    <name evidence="6 8" type="primary">rnd</name>
    <name evidence="8" type="ORF">C2869_13875</name>
</gene>
<comment type="catalytic activity">
    <reaction evidence="6">
        <text>Exonucleolytic cleavage that removes extra residues from the 3'-terminus of tRNA to produce 5'-mononucleotides.</text>
        <dbReference type="EC" id="3.1.13.5"/>
    </reaction>
</comment>
<dbReference type="CDD" id="cd06142">
    <property type="entry name" value="RNaseD_exo"/>
    <property type="match status" value="1"/>
</dbReference>
<dbReference type="InterPro" id="IPR048579">
    <property type="entry name" value="RNAseD_HRDC_C"/>
</dbReference>
<dbReference type="InterPro" id="IPR002562">
    <property type="entry name" value="3'-5'_exonuclease_dom"/>
</dbReference>
<dbReference type="SUPFAM" id="SSF47819">
    <property type="entry name" value="HRDC-like"/>
    <property type="match status" value="2"/>
</dbReference>
<dbReference type="InterPro" id="IPR044876">
    <property type="entry name" value="HRDC_dom_sf"/>
</dbReference>
<dbReference type="InterPro" id="IPR036397">
    <property type="entry name" value="RNaseH_sf"/>
</dbReference>
<dbReference type="SMART" id="SM00474">
    <property type="entry name" value="35EXOc"/>
    <property type="match status" value="1"/>
</dbReference>
<dbReference type="EMBL" id="CP026604">
    <property type="protein sequence ID" value="AWB67460.1"/>
    <property type="molecule type" value="Genomic_DNA"/>
</dbReference>
<dbReference type="HAMAP" id="MF_01899">
    <property type="entry name" value="RNase_D"/>
    <property type="match status" value="1"/>
</dbReference>
<evidence type="ECO:0000256" key="4">
    <source>
        <dbReference type="ARBA" id="ARBA00022801"/>
    </source>
</evidence>
<dbReference type="InterPro" id="IPR006292">
    <property type="entry name" value="RNase_D"/>
</dbReference>
<keyword evidence="5 6" id="KW-0269">Exonuclease</keyword>
<dbReference type="InterPro" id="IPR012337">
    <property type="entry name" value="RNaseH-like_sf"/>
</dbReference>
<evidence type="ECO:0000313" key="8">
    <source>
        <dbReference type="EMBL" id="AWB67460.1"/>
    </source>
</evidence>
<dbReference type="Gene3D" id="3.30.420.10">
    <property type="entry name" value="Ribonuclease H-like superfamily/Ribonuclease H"/>
    <property type="match status" value="1"/>
</dbReference>
<dbReference type="NCBIfam" id="TIGR01388">
    <property type="entry name" value="rnd"/>
    <property type="match status" value="1"/>
</dbReference>